<name>A0A3G4ZVF5_9VIRU</name>
<reference evidence="1" key="1">
    <citation type="submission" date="2018-10" db="EMBL/GenBank/DDBJ databases">
        <title>Hidden diversity of soil giant viruses.</title>
        <authorList>
            <person name="Schulz F."/>
            <person name="Alteio L."/>
            <person name="Goudeau D."/>
            <person name="Ryan E.M."/>
            <person name="Malmstrom R.R."/>
            <person name="Blanchard J."/>
            <person name="Woyke T."/>
        </authorList>
    </citation>
    <scope>NUCLEOTIDE SEQUENCE</scope>
    <source>
        <strain evidence="1">DSV1</strain>
    </source>
</reference>
<dbReference type="EMBL" id="MK072043">
    <property type="protein sequence ID" value="AYV77419.1"/>
    <property type="molecule type" value="Genomic_DNA"/>
</dbReference>
<proteinExistence type="predicted"/>
<evidence type="ECO:0000313" key="1">
    <source>
        <dbReference type="EMBL" id="AYV77419.1"/>
    </source>
</evidence>
<organism evidence="1">
    <name type="scientific">Dasosvirus sp</name>
    <dbReference type="NCBI Taxonomy" id="2487764"/>
    <lineage>
        <taxon>Viruses</taxon>
        <taxon>Varidnaviria</taxon>
        <taxon>Bamfordvirae</taxon>
        <taxon>Nucleocytoviricota</taxon>
        <taxon>Megaviricetes</taxon>
        <taxon>Imitervirales</taxon>
        <taxon>Mimiviridae</taxon>
        <taxon>Klosneuvirinae</taxon>
    </lineage>
</organism>
<accession>A0A3G4ZVF5</accession>
<gene>
    <name evidence="1" type="ORF">Dasosvirus2_15</name>
</gene>
<sequence>MSTYRKYNILFDQISANDQSKYILTIVTDNNILIRSEYILIGSYIPSKNIWSWADNSLTLCHSMLEKTTLLRQSLLDKNNNDIKQFVKTDLSVYSTDTLKDYLNIIEKISDMNIVNTSNDPTRIIYVALDNIFFNNIQNI</sequence>
<protein>
    <submittedName>
        <fullName evidence="1">Uncharacterized protein</fullName>
    </submittedName>
</protein>